<accession>A0ABQ1VIT5</accession>
<dbReference type="EMBL" id="BMIV01000006">
    <property type="protein sequence ID" value="GGF68869.1"/>
    <property type="molecule type" value="Genomic_DNA"/>
</dbReference>
<keyword evidence="2" id="KW-0732">Signal</keyword>
<feature type="compositionally biased region" description="Polar residues" evidence="1">
    <location>
        <begin position="113"/>
        <end position="124"/>
    </location>
</feature>
<dbReference type="RefSeq" id="WP_103171545.1">
    <property type="nucleotide sequence ID" value="NZ_BMIV01000006.1"/>
</dbReference>
<gene>
    <name evidence="3" type="ORF">GCM10011402_21640</name>
</gene>
<evidence type="ECO:0000256" key="2">
    <source>
        <dbReference type="SAM" id="SignalP"/>
    </source>
</evidence>
<feature type="region of interest" description="Disordered" evidence="1">
    <location>
        <begin position="18"/>
        <end position="149"/>
    </location>
</feature>
<organism evidence="3 4">
    <name type="scientific">Paracoccus acridae</name>
    <dbReference type="NCBI Taxonomy" id="1795310"/>
    <lineage>
        <taxon>Bacteria</taxon>
        <taxon>Pseudomonadati</taxon>
        <taxon>Pseudomonadota</taxon>
        <taxon>Alphaproteobacteria</taxon>
        <taxon>Rhodobacterales</taxon>
        <taxon>Paracoccaceae</taxon>
        <taxon>Paracoccus</taxon>
    </lineage>
</organism>
<proteinExistence type="predicted"/>
<feature type="compositionally biased region" description="Polar residues" evidence="1">
    <location>
        <begin position="54"/>
        <end position="65"/>
    </location>
</feature>
<feature type="chain" id="PRO_5046854704" evidence="2">
    <location>
        <begin position="21"/>
        <end position="149"/>
    </location>
</feature>
<feature type="signal peptide" evidence="2">
    <location>
        <begin position="1"/>
        <end position="20"/>
    </location>
</feature>
<name>A0ABQ1VIT5_9RHOB</name>
<evidence type="ECO:0000313" key="4">
    <source>
        <dbReference type="Proteomes" id="UP000640509"/>
    </source>
</evidence>
<feature type="compositionally biased region" description="Polar residues" evidence="1">
    <location>
        <begin position="83"/>
        <end position="97"/>
    </location>
</feature>
<sequence length="149" mass="14448">MTRFSVIIATSLLAAGTGWAQTAASPDIAQPRAATEAAAAQDAARNQAPGGQVQGTQPAATQEAGQSGEGDCPAPGTVAEPATTPQPGSDSTEANNAGSSGWSGGLGGSHLGTNTQGAVNASPTWQPPTARGLDLTGRAEPVAATAPDC</sequence>
<feature type="compositionally biased region" description="Low complexity" evidence="1">
    <location>
        <begin position="29"/>
        <end position="48"/>
    </location>
</feature>
<comment type="caution">
    <text evidence="3">The sequence shown here is derived from an EMBL/GenBank/DDBJ whole genome shotgun (WGS) entry which is preliminary data.</text>
</comment>
<protein>
    <submittedName>
        <fullName evidence="3">Uncharacterized protein</fullName>
    </submittedName>
</protein>
<feature type="compositionally biased region" description="Gly residues" evidence="1">
    <location>
        <begin position="101"/>
        <end position="110"/>
    </location>
</feature>
<keyword evidence="4" id="KW-1185">Reference proteome</keyword>
<dbReference type="Proteomes" id="UP000640509">
    <property type="component" value="Unassembled WGS sequence"/>
</dbReference>
<evidence type="ECO:0000313" key="3">
    <source>
        <dbReference type="EMBL" id="GGF68869.1"/>
    </source>
</evidence>
<reference evidence="4" key="1">
    <citation type="journal article" date="2019" name="Int. J. Syst. Evol. Microbiol.">
        <title>The Global Catalogue of Microorganisms (GCM) 10K type strain sequencing project: providing services to taxonomists for standard genome sequencing and annotation.</title>
        <authorList>
            <consortium name="The Broad Institute Genomics Platform"/>
            <consortium name="The Broad Institute Genome Sequencing Center for Infectious Disease"/>
            <person name="Wu L."/>
            <person name="Ma J."/>
        </authorList>
    </citation>
    <scope>NUCLEOTIDE SEQUENCE [LARGE SCALE GENOMIC DNA]</scope>
    <source>
        <strain evidence="4">CGMCC 1.15419</strain>
    </source>
</reference>
<evidence type="ECO:0000256" key="1">
    <source>
        <dbReference type="SAM" id="MobiDB-lite"/>
    </source>
</evidence>